<gene>
    <name evidence="3" type="ORF">IQ251_09420</name>
</gene>
<protein>
    <submittedName>
        <fullName evidence="3">SDR family oxidoreductase</fullName>
    </submittedName>
</protein>
<dbReference type="InterPro" id="IPR036291">
    <property type="entry name" value="NAD(P)-bd_dom_sf"/>
</dbReference>
<dbReference type="InterPro" id="IPR002347">
    <property type="entry name" value="SDR_fam"/>
</dbReference>
<evidence type="ECO:0000256" key="1">
    <source>
        <dbReference type="ARBA" id="ARBA00006484"/>
    </source>
</evidence>
<dbReference type="PRINTS" id="PR00081">
    <property type="entry name" value="GDHRDH"/>
</dbReference>
<dbReference type="PANTHER" id="PTHR43943:SF17">
    <property type="entry name" value="3-PHENYLPROPIONATE-DIHYDRODIOL_CINNAMIC ACID-DIHYDRODIOL DEHYDROGENASE"/>
    <property type="match status" value="1"/>
</dbReference>
<proteinExistence type="inferred from homology"/>
<keyword evidence="4" id="KW-1185">Reference proteome</keyword>
<sequence>MDLDLSGRCFIVTGASKGLGFATARALVGEGARVVVSSSDADNTAAAVRELGESAEGAAVDLTDPAAPHLLVERARERFGRLDGLFVSHGGPPPGMPSAMDDDTLRRGLEIAAVAPIRLAREVAGQLGEGGSVLVLTSTSGAEPLAGLASSNVARPATQGFVKDLANEVGPRGVRVNALLPGRFDTERARSLAAADPAGQEQAERATALRRSGDPDELAAVAAFLLSPRASFVTGAAWTVDGGRRAEM</sequence>
<comment type="similarity">
    <text evidence="1">Belongs to the short-chain dehydrogenases/reductases (SDR) family.</text>
</comment>
<dbReference type="Gene3D" id="3.40.50.720">
    <property type="entry name" value="NAD(P)-binding Rossmann-like Domain"/>
    <property type="match status" value="1"/>
</dbReference>
<evidence type="ECO:0000313" key="3">
    <source>
        <dbReference type="EMBL" id="MBE9374665.1"/>
    </source>
</evidence>
<reference evidence="3" key="1">
    <citation type="submission" date="2020-10" db="EMBL/GenBank/DDBJ databases">
        <title>Diversity and distribution of actinomycetes associated with coral in the coast of Hainan.</title>
        <authorList>
            <person name="Li F."/>
        </authorList>
    </citation>
    <scope>NUCLEOTIDE SEQUENCE</scope>
    <source>
        <strain evidence="3">HNM0983</strain>
    </source>
</reference>
<name>A0A929BA77_9PSEU</name>
<evidence type="ECO:0000313" key="4">
    <source>
        <dbReference type="Proteomes" id="UP000598360"/>
    </source>
</evidence>
<accession>A0A929BA77</accession>
<dbReference type="RefSeq" id="WP_193928097.1">
    <property type="nucleotide sequence ID" value="NZ_JADEYC010000014.1"/>
</dbReference>
<dbReference type="Pfam" id="PF13561">
    <property type="entry name" value="adh_short_C2"/>
    <property type="match status" value="1"/>
</dbReference>
<dbReference type="SUPFAM" id="SSF51735">
    <property type="entry name" value="NAD(P)-binding Rossmann-fold domains"/>
    <property type="match status" value="1"/>
</dbReference>
<organism evidence="3 4">
    <name type="scientific">Saccharopolyspora montiporae</name>
    <dbReference type="NCBI Taxonomy" id="2781240"/>
    <lineage>
        <taxon>Bacteria</taxon>
        <taxon>Bacillati</taxon>
        <taxon>Actinomycetota</taxon>
        <taxon>Actinomycetes</taxon>
        <taxon>Pseudonocardiales</taxon>
        <taxon>Pseudonocardiaceae</taxon>
        <taxon>Saccharopolyspora</taxon>
    </lineage>
</organism>
<dbReference type="EMBL" id="JADEYC010000014">
    <property type="protein sequence ID" value="MBE9374665.1"/>
    <property type="molecule type" value="Genomic_DNA"/>
</dbReference>
<comment type="caution">
    <text evidence="3">The sequence shown here is derived from an EMBL/GenBank/DDBJ whole genome shotgun (WGS) entry which is preliminary data.</text>
</comment>
<dbReference type="GO" id="GO:0016491">
    <property type="term" value="F:oxidoreductase activity"/>
    <property type="evidence" value="ECO:0007669"/>
    <property type="project" value="UniProtKB-KW"/>
</dbReference>
<keyword evidence="2" id="KW-0560">Oxidoreductase</keyword>
<dbReference type="Proteomes" id="UP000598360">
    <property type="component" value="Unassembled WGS sequence"/>
</dbReference>
<dbReference type="PANTHER" id="PTHR43943">
    <property type="entry name" value="DEHYDROGENASE/REDUCTASE (SDR FAMILY) MEMBER 4"/>
    <property type="match status" value="1"/>
</dbReference>
<evidence type="ECO:0000256" key="2">
    <source>
        <dbReference type="ARBA" id="ARBA00023002"/>
    </source>
</evidence>
<dbReference type="AlphaFoldDB" id="A0A929BA77"/>